<dbReference type="Proteomes" id="UP000618943">
    <property type="component" value="Unassembled WGS sequence"/>
</dbReference>
<reference evidence="3 4" key="1">
    <citation type="submission" date="2020-12" db="EMBL/GenBank/DDBJ databases">
        <title>YIM B01967 draft genome.</title>
        <authorList>
            <person name="Yan X."/>
        </authorList>
    </citation>
    <scope>NUCLEOTIDE SEQUENCE [LARGE SCALE GENOMIC DNA]</scope>
    <source>
        <strain evidence="3 4">YIM B01967</strain>
    </source>
</reference>
<proteinExistence type="predicted"/>
<feature type="transmembrane region" description="Helical" evidence="1">
    <location>
        <begin position="105"/>
        <end position="127"/>
    </location>
</feature>
<dbReference type="Pfam" id="PF04471">
    <property type="entry name" value="Mrr_cat"/>
    <property type="match status" value="1"/>
</dbReference>
<organism evidence="3 4">
    <name type="scientific">Viridibacillus soli</name>
    <dbReference type="NCBI Taxonomy" id="2798301"/>
    <lineage>
        <taxon>Bacteria</taxon>
        <taxon>Bacillati</taxon>
        <taxon>Bacillota</taxon>
        <taxon>Bacilli</taxon>
        <taxon>Bacillales</taxon>
        <taxon>Caryophanaceae</taxon>
        <taxon>Viridibacillus</taxon>
    </lineage>
</organism>
<name>A0ABS1H430_9BACL</name>
<protein>
    <submittedName>
        <fullName evidence="3">Restriction endonuclease</fullName>
    </submittedName>
</protein>
<dbReference type="Gene3D" id="3.40.1350.10">
    <property type="match status" value="1"/>
</dbReference>
<dbReference type="PANTHER" id="PTHR30015">
    <property type="entry name" value="MRR RESTRICTION SYSTEM PROTEIN"/>
    <property type="match status" value="1"/>
</dbReference>
<evidence type="ECO:0000256" key="1">
    <source>
        <dbReference type="SAM" id="Phobius"/>
    </source>
</evidence>
<comment type="caution">
    <text evidence="3">The sequence shown here is derived from an EMBL/GenBank/DDBJ whole genome shotgun (WGS) entry which is preliminary data.</text>
</comment>
<feature type="domain" description="Restriction endonuclease type IV Mrr" evidence="2">
    <location>
        <begin position="188"/>
        <end position="295"/>
    </location>
</feature>
<keyword evidence="4" id="KW-1185">Reference proteome</keyword>
<keyword evidence="3" id="KW-0255">Endonuclease</keyword>
<dbReference type="InterPro" id="IPR011856">
    <property type="entry name" value="tRNA_endonuc-like_dom_sf"/>
</dbReference>
<dbReference type="InterPro" id="IPR007560">
    <property type="entry name" value="Restrct_endonuc_IV_Mrr"/>
</dbReference>
<sequence>MTENRCYIHKVKAAEVLVDDKIVVYCPKCAEANIHKIVMQEEKVLKSEELASLRKRRQIGMKELWKSVVLAFYIEILPLFIVFFTHSPKSILEYSSGVEEIYRNFIFQPIVLAIALCFIGLGGYFWFSATKSLKQLKNEEAILLKPFANETEIHEKFQTPSKVKQVNEFVNINKMKYDSNFFSNRKITQMSQYDFKLYIAKLLQKLNFENVRLTRDDSDFKVDIFADSPDGKVAFRCINNVNFINTDDVHKIAVEKVYYDCDISVLVTTSKVTADAKNLSDTLRVNLWNDQYLKEKIAFVENAQWVDHLQDFYDYSDQNLKKYTEHELRRLAQA</sequence>
<dbReference type="SUPFAM" id="SSF52980">
    <property type="entry name" value="Restriction endonuclease-like"/>
    <property type="match status" value="1"/>
</dbReference>
<keyword evidence="3" id="KW-0378">Hydrolase</keyword>
<evidence type="ECO:0000313" key="4">
    <source>
        <dbReference type="Proteomes" id="UP000618943"/>
    </source>
</evidence>
<dbReference type="EMBL" id="JAEOAH010000004">
    <property type="protein sequence ID" value="MBK3494167.1"/>
    <property type="molecule type" value="Genomic_DNA"/>
</dbReference>
<dbReference type="RefSeq" id="WP_200748143.1">
    <property type="nucleotide sequence ID" value="NZ_JAEOAH010000004.1"/>
</dbReference>
<keyword evidence="3" id="KW-0540">Nuclease</keyword>
<keyword evidence="1" id="KW-0472">Membrane</keyword>
<dbReference type="PANTHER" id="PTHR30015:SF7">
    <property type="entry name" value="TYPE IV METHYL-DIRECTED RESTRICTION ENZYME ECOKMRR"/>
    <property type="match status" value="1"/>
</dbReference>
<gene>
    <name evidence="3" type="ORF">JFL43_04700</name>
</gene>
<evidence type="ECO:0000313" key="3">
    <source>
        <dbReference type="EMBL" id="MBK3494167.1"/>
    </source>
</evidence>
<keyword evidence="1" id="KW-1133">Transmembrane helix</keyword>
<accession>A0ABS1H430</accession>
<evidence type="ECO:0000259" key="2">
    <source>
        <dbReference type="Pfam" id="PF04471"/>
    </source>
</evidence>
<dbReference type="InterPro" id="IPR052906">
    <property type="entry name" value="Type_IV_Methyl-Rstrct_Enzyme"/>
</dbReference>
<dbReference type="InterPro" id="IPR011335">
    <property type="entry name" value="Restrct_endonuc-II-like"/>
</dbReference>
<keyword evidence="1" id="KW-0812">Transmembrane</keyword>
<dbReference type="GO" id="GO:0004519">
    <property type="term" value="F:endonuclease activity"/>
    <property type="evidence" value="ECO:0007669"/>
    <property type="project" value="UniProtKB-KW"/>
</dbReference>
<feature type="transmembrane region" description="Helical" evidence="1">
    <location>
        <begin position="64"/>
        <end position="85"/>
    </location>
</feature>